<dbReference type="AlphaFoldDB" id="A0AA38CQC3"/>
<evidence type="ECO:0000313" key="2">
    <source>
        <dbReference type="Proteomes" id="UP000824469"/>
    </source>
</evidence>
<keyword evidence="2" id="KW-1185">Reference proteome</keyword>
<organism evidence="1 2">
    <name type="scientific">Taxus chinensis</name>
    <name type="common">Chinese yew</name>
    <name type="synonym">Taxus wallichiana var. chinensis</name>
    <dbReference type="NCBI Taxonomy" id="29808"/>
    <lineage>
        <taxon>Eukaryota</taxon>
        <taxon>Viridiplantae</taxon>
        <taxon>Streptophyta</taxon>
        <taxon>Embryophyta</taxon>
        <taxon>Tracheophyta</taxon>
        <taxon>Spermatophyta</taxon>
        <taxon>Pinopsida</taxon>
        <taxon>Pinidae</taxon>
        <taxon>Conifers II</taxon>
        <taxon>Cupressales</taxon>
        <taxon>Taxaceae</taxon>
        <taxon>Taxus</taxon>
    </lineage>
</organism>
<accession>A0AA38CQC3</accession>
<dbReference type="InterPro" id="IPR056852">
    <property type="entry name" value="AK17A/B"/>
</dbReference>
<dbReference type="PANTHER" id="PTHR12484:SF4">
    <property type="entry name" value="A-KINASE ANCHOR PROTEIN 17A"/>
    <property type="match status" value="1"/>
</dbReference>
<dbReference type="PANTHER" id="PTHR12484">
    <property type="entry name" value="B-LYMPHOCYTE ANTIGEN-RELATED"/>
    <property type="match status" value="1"/>
</dbReference>
<evidence type="ECO:0000313" key="1">
    <source>
        <dbReference type="EMBL" id="KAH9303842.1"/>
    </source>
</evidence>
<name>A0AA38CQC3_TAXCH</name>
<dbReference type="EMBL" id="JAHRHJ020000008">
    <property type="protein sequence ID" value="KAH9303842.1"/>
    <property type="molecule type" value="Genomic_DNA"/>
</dbReference>
<comment type="caution">
    <text evidence="1">The sequence shown here is derived from an EMBL/GenBank/DDBJ whole genome shotgun (WGS) entry which is preliminary data.</text>
</comment>
<dbReference type="Proteomes" id="UP000824469">
    <property type="component" value="Unassembled WGS sequence"/>
</dbReference>
<sequence>MAAGKFSAEIIQATEPLNLDYGLSLIPRLKIRLSFTRSDISSVKPINEWQLKLSLTNYLRDSLSITLSDGDLVVEKFRDLKKRKRFEPVASGVLFLWDLGFLKRELKEERRSLEERFNEWKGFVVGKMDGVELNVEGLMLKLCADVPVGDDLCKMEAIWKEFFAVKSRGYGSRNIVHPDTLIMEGVPSRWFAEPRVSSKVSVLVTHTIFSNFGKIRNLDFVGNNDLGKAVQDIGRDITSALQCKVWVQYERFDSFYNAVKAFCGRSMQKEGSRLKANYRIDWDKEGYFMEVNVRRRAYENRIQEEMKHMQPIGRPFKSESVVPKAQFPTSGIDGQNGEKAIS</sequence>
<gene>
    <name evidence="1" type="ORF">KI387_008246</name>
</gene>
<protein>
    <submittedName>
        <fullName evidence="1">Uncharacterized protein</fullName>
    </submittedName>
</protein>
<dbReference type="OMA" id="NAQYEPV"/>
<proteinExistence type="predicted"/>
<feature type="non-terminal residue" evidence="1">
    <location>
        <position position="1"/>
    </location>
</feature>
<dbReference type="Pfam" id="PF25015">
    <property type="entry name" value="RBD_AKAP-17A"/>
    <property type="match status" value="1"/>
</dbReference>
<reference evidence="1 2" key="1">
    <citation type="journal article" date="2021" name="Nat. Plants">
        <title>The Taxus genome provides insights into paclitaxel biosynthesis.</title>
        <authorList>
            <person name="Xiong X."/>
            <person name="Gou J."/>
            <person name="Liao Q."/>
            <person name="Li Y."/>
            <person name="Zhou Q."/>
            <person name="Bi G."/>
            <person name="Li C."/>
            <person name="Du R."/>
            <person name="Wang X."/>
            <person name="Sun T."/>
            <person name="Guo L."/>
            <person name="Liang H."/>
            <person name="Lu P."/>
            <person name="Wu Y."/>
            <person name="Zhang Z."/>
            <person name="Ro D.K."/>
            <person name="Shang Y."/>
            <person name="Huang S."/>
            <person name="Yan J."/>
        </authorList>
    </citation>
    <scope>NUCLEOTIDE SEQUENCE [LARGE SCALE GENOMIC DNA]</scope>
    <source>
        <strain evidence="1">Ta-2019</strain>
    </source>
</reference>